<evidence type="ECO:0000313" key="5">
    <source>
        <dbReference type="Proteomes" id="UP000472277"/>
    </source>
</evidence>
<organism evidence="4 5">
    <name type="scientific">Salmo trutta</name>
    <name type="common">Brown trout</name>
    <dbReference type="NCBI Taxonomy" id="8032"/>
    <lineage>
        <taxon>Eukaryota</taxon>
        <taxon>Metazoa</taxon>
        <taxon>Chordata</taxon>
        <taxon>Craniata</taxon>
        <taxon>Vertebrata</taxon>
        <taxon>Euteleostomi</taxon>
        <taxon>Actinopterygii</taxon>
        <taxon>Neopterygii</taxon>
        <taxon>Teleostei</taxon>
        <taxon>Protacanthopterygii</taxon>
        <taxon>Salmoniformes</taxon>
        <taxon>Salmonidae</taxon>
        <taxon>Salmoninae</taxon>
        <taxon>Salmo</taxon>
    </lineage>
</organism>
<feature type="compositionally biased region" description="Low complexity" evidence="1">
    <location>
        <begin position="259"/>
        <end position="307"/>
    </location>
</feature>
<feature type="compositionally biased region" description="Low complexity" evidence="1">
    <location>
        <begin position="194"/>
        <end position="222"/>
    </location>
</feature>
<accession>A0A673WC28</accession>
<keyword evidence="5" id="KW-1185">Reference proteome</keyword>
<dbReference type="OMA" id="PISTAFM"/>
<dbReference type="Proteomes" id="UP000472277">
    <property type="component" value="Chromosome 17"/>
</dbReference>
<keyword evidence="2" id="KW-0472">Membrane</keyword>
<feature type="transmembrane region" description="Helical" evidence="2">
    <location>
        <begin position="375"/>
        <end position="394"/>
    </location>
</feature>
<dbReference type="OrthoDB" id="10071013at2759"/>
<gene>
    <name evidence="4" type="primary">LOC115151832</name>
</gene>
<evidence type="ECO:0000256" key="2">
    <source>
        <dbReference type="SAM" id="Phobius"/>
    </source>
</evidence>
<dbReference type="GeneID" id="115151832"/>
<dbReference type="GeneTree" id="ENSGT00940000170837"/>
<dbReference type="Ensembl" id="ENSSTUT00000010128.1">
    <property type="protein sequence ID" value="ENSSTUP00000009485.1"/>
    <property type="gene ID" value="ENSSTUG00000004627.1"/>
</dbReference>
<keyword evidence="2" id="KW-0812">Transmembrane</keyword>
<keyword evidence="2" id="KW-1133">Transmembrane helix</keyword>
<dbReference type="RefSeq" id="XP_029551955.1">
    <property type="nucleotide sequence ID" value="XM_029696095.1"/>
</dbReference>
<feature type="signal peptide" evidence="3">
    <location>
        <begin position="1"/>
        <end position="17"/>
    </location>
</feature>
<sequence length="422" mass="45030">MILHLLVLGLFLLPCLSSHVISVSGVIACQKMTNQTQCLEACLRYATCDHPVFWKENYTCFFLKCPNGTNCNDISVDDLIRLQDKNISGLKCDAGPTTESSSSSSITSSEIYLNPTAPELTASNNANQITNTSALNETDSSLHFREDDGQAPISTAFMTMTAAPMPAAKNDTFILSKTVSNASRGTTIPDIPHKSTVQTSETTTSVKQEPRTTTTPSALTSPPANPQMSTTALSTTNTTTITTVVPITAMLLTIATTTHPTTTTTHPTTTTTIPPTTTTTTTIPPTTTTTATIPPTTFPNITTPTTIDSSTVEKNPSPTSPEVPSSQATSRNAIVPSTFTVEVSTKRLDGGTNRAIIDVVAGGPLTRQLVDTSTLLAVLLFGLIFFLVTVVLFLTQAYESYRTKDYTQVDYLINGMYSDSGV</sequence>
<feature type="region of interest" description="Disordered" evidence="1">
    <location>
        <begin position="183"/>
        <end position="231"/>
    </location>
</feature>
<dbReference type="RefSeq" id="XP_029551954.1">
    <property type="nucleotide sequence ID" value="XM_029696094.1"/>
</dbReference>
<feature type="chain" id="PRO_5025347238" evidence="3">
    <location>
        <begin position="18"/>
        <end position="422"/>
    </location>
</feature>
<dbReference type="Pfam" id="PF17823">
    <property type="entry name" value="DUF5585"/>
    <property type="match status" value="1"/>
</dbReference>
<dbReference type="AlphaFoldDB" id="A0A673WC28"/>
<feature type="compositionally biased region" description="Polar residues" evidence="1">
    <location>
        <begin position="308"/>
        <end position="331"/>
    </location>
</feature>
<name>A0A673WC28_SALTR</name>
<dbReference type="InterPro" id="IPR041056">
    <property type="entry name" value="DUF5585"/>
</dbReference>
<evidence type="ECO:0000256" key="3">
    <source>
        <dbReference type="SAM" id="SignalP"/>
    </source>
</evidence>
<proteinExistence type="predicted"/>
<keyword evidence="3" id="KW-0732">Signal</keyword>
<evidence type="ECO:0000313" key="4">
    <source>
        <dbReference type="Ensembl" id="ENSSTUP00000009485.1"/>
    </source>
</evidence>
<protein>
    <submittedName>
        <fullName evidence="4">Hepatitis A virus cellular receptor 1-like</fullName>
    </submittedName>
</protein>
<evidence type="ECO:0000256" key="1">
    <source>
        <dbReference type="SAM" id="MobiDB-lite"/>
    </source>
</evidence>
<feature type="region of interest" description="Disordered" evidence="1">
    <location>
        <begin position="259"/>
        <end position="331"/>
    </location>
</feature>
<dbReference type="FunCoup" id="A0A673WC28">
    <property type="interactions" value="4"/>
</dbReference>
<dbReference type="InParanoid" id="A0A673WC28"/>
<dbReference type="KEGG" id="stru:115151832"/>
<reference evidence="4" key="2">
    <citation type="submission" date="2025-09" db="UniProtKB">
        <authorList>
            <consortium name="Ensembl"/>
        </authorList>
    </citation>
    <scope>IDENTIFICATION</scope>
</reference>
<reference evidence="4" key="1">
    <citation type="submission" date="2025-08" db="UniProtKB">
        <authorList>
            <consortium name="Ensembl"/>
        </authorList>
    </citation>
    <scope>IDENTIFICATION</scope>
</reference>